<dbReference type="PROSITE" id="PS00862">
    <property type="entry name" value="OX2_COVAL_FAD"/>
    <property type="match status" value="1"/>
</dbReference>
<protein>
    <submittedName>
        <fullName evidence="8">FAD/FMN-containing dehydrogenase</fullName>
    </submittedName>
</protein>
<dbReference type="PANTHER" id="PTHR42973">
    <property type="entry name" value="BINDING OXIDOREDUCTASE, PUTATIVE (AFU_ORTHOLOGUE AFUA_1G17690)-RELATED"/>
    <property type="match status" value="1"/>
</dbReference>
<dbReference type="InterPro" id="IPR012951">
    <property type="entry name" value="BBE"/>
</dbReference>
<dbReference type="InterPro" id="IPR016169">
    <property type="entry name" value="FAD-bd_PCMH_sub2"/>
</dbReference>
<dbReference type="GO" id="GO:0016491">
    <property type="term" value="F:oxidoreductase activity"/>
    <property type="evidence" value="ECO:0007669"/>
    <property type="project" value="UniProtKB-KW"/>
</dbReference>
<dbReference type="InterPro" id="IPR016167">
    <property type="entry name" value="FAD-bd_PCMH_sub1"/>
</dbReference>
<keyword evidence="4" id="KW-0274">FAD</keyword>
<dbReference type="AlphaFoldDB" id="A0AAE3GCH4"/>
<sequence length="520" mass="53027">MVVTRRTVLRGLGAGALGVLGVAGAGTLAGCSDRAQPPGGPTATTGGATPATPPASTAASTRPPDWAGLRGRLAGELLLPGDRGYDAAKRCYNPLFDQRRPAAVARCQRVADVQACVAEAAATRVPIAARSGGHSYAGYSTPDAGLVVDLRGLAGVEVRADGTAVVGAGARLIDVYQALAKAGRCLPAGSCPSVGVAGLTLGGGIGVLTRKYGLTCDQLTEAEVVTADASARTVSATSEPELFWALRGGGGGNFGVVTSFTFRTAPAPDLTVFSLRFPAGSVAQVLGAWQDWCAEAPDELWTNCVITSGSPPTCRVGGCFVGSTGALAPHLDALVRAAGTTPSARFSNQLSYLNAMRYFAGCAQRSVDACHPSGEGGGQLERESFAASSSVLDQPLADPDQLVDLVTGHTDLDVLLDSLGGAVSRVGAADTAFPHRSALASVQVYAEVTDAIGPQRATSAMREVRDGLGALVGGAGYVNYIDPDLPDWATAYYGGNLDRLRRVAGSYDPDRVFAFAQGLA</sequence>
<dbReference type="PROSITE" id="PS51257">
    <property type="entry name" value="PROKAR_LIPOPROTEIN"/>
    <property type="match status" value="1"/>
</dbReference>
<evidence type="ECO:0000256" key="1">
    <source>
        <dbReference type="ARBA" id="ARBA00001974"/>
    </source>
</evidence>
<dbReference type="InterPro" id="IPR006093">
    <property type="entry name" value="Oxy_OxRdtase_FAD_BS"/>
</dbReference>
<evidence type="ECO:0000256" key="3">
    <source>
        <dbReference type="ARBA" id="ARBA00022630"/>
    </source>
</evidence>
<dbReference type="GO" id="GO:0071949">
    <property type="term" value="F:FAD binding"/>
    <property type="evidence" value="ECO:0007669"/>
    <property type="project" value="InterPro"/>
</dbReference>
<evidence type="ECO:0000256" key="5">
    <source>
        <dbReference type="ARBA" id="ARBA00023002"/>
    </source>
</evidence>
<accession>A0AAE3GCH4</accession>
<dbReference type="PANTHER" id="PTHR42973:SF39">
    <property type="entry name" value="FAD-BINDING PCMH-TYPE DOMAIN-CONTAINING PROTEIN"/>
    <property type="match status" value="1"/>
</dbReference>
<feature type="domain" description="FAD-binding PCMH-type" evidence="7">
    <location>
        <begin position="96"/>
        <end position="267"/>
    </location>
</feature>
<keyword evidence="5" id="KW-0560">Oxidoreductase</keyword>
<evidence type="ECO:0000256" key="2">
    <source>
        <dbReference type="ARBA" id="ARBA00005466"/>
    </source>
</evidence>
<feature type="region of interest" description="Disordered" evidence="6">
    <location>
        <begin position="32"/>
        <end position="67"/>
    </location>
</feature>
<keyword evidence="9" id="KW-1185">Reference proteome</keyword>
<feature type="compositionally biased region" description="Low complexity" evidence="6">
    <location>
        <begin position="41"/>
        <end position="67"/>
    </location>
</feature>
<evidence type="ECO:0000259" key="7">
    <source>
        <dbReference type="PROSITE" id="PS51387"/>
    </source>
</evidence>
<name>A0AAE3GCH4_9PSEU</name>
<comment type="cofactor">
    <cofactor evidence="1">
        <name>FAD</name>
        <dbReference type="ChEBI" id="CHEBI:57692"/>
    </cofactor>
</comment>
<evidence type="ECO:0000313" key="8">
    <source>
        <dbReference type="EMBL" id="MCP2165761.1"/>
    </source>
</evidence>
<dbReference type="InterPro" id="IPR006311">
    <property type="entry name" value="TAT_signal"/>
</dbReference>
<dbReference type="Gene3D" id="3.30.465.10">
    <property type="match status" value="1"/>
</dbReference>
<dbReference type="SUPFAM" id="SSF56176">
    <property type="entry name" value="FAD-binding/transporter-associated domain-like"/>
    <property type="match status" value="1"/>
</dbReference>
<comment type="similarity">
    <text evidence="2">Belongs to the oxygen-dependent FAD-linked oxidoreductase family.</text>
</comment>
<dbReference type="InterPro" id="IPR036318">
    <property type="entry name" value="FAD-bd_PCMH-like_sf"/>
</dbReference>
<evidence type="ECO:0000256" key="4">
    <source>
        <dbReference type="ARBA" id="ARBA00022827"/>
    </source>
</evidence>
<dbReference type="Gene3D" id="3.40.462.20">
    <property type="match status" value="1"/>
</dbReference>
<dbReference type="InterPro" id="IPR006094">
    <property type="entry name" value="Oxid_FAD_bind_N"/>
</dbReference>
<dbReference type="InterPro" id="IPR050416">
    <property type="entry name" value="FAD-linked_Oxidoreductase"/>
</dbReference>
<keyword evidence="3" id="KW-0285">Flavoprotein</keyword>
<dbReference type="Gene3D" id="3.30.43.10">
    <property type="entry name" value="Uridine Diphospho-n-acetylenolpyruvylglucosamine Reductase, domain 2"/>
    <property type="match status" value="1"/>
</dbReference>
<gene>
    <name evidence="8" type="ORF">LX83_002619</name>
</gene>
<dbReference type="PROSITE" id="PS51318">
    <property type="entry name" value="TAT"/>
    <property type="match status" value="1"/>
</dbReference>
<proteinExistence type="inferred from homology"/>
<dbReference type="InterPro" id="IPR016166">
    <property type="entry name" value="FAD-bd_PCMH"/>
</dbReference>
<comment type="caution">
    <text evidence="8">The sequence shown here is derived from an EMBL/GenBank/DDBJ whole genome shotgun (WGS) entry which is preliminary data.</text>
</comment>
<dbReference type="Pfam" id="PF08031">
    <property type="entry name" value="BBE"/>
    <property type="match status" value="1"/>
</dbReference>
<dbReference type="RefSeq" id="WP_253770879.1">
    <property type="nucleotide sequence ID" value="NZ_JAMTCK010000005.1"/>
</dbReference>
<dbReference type="EMBL" id="JAMTCK010000005">
    <property type="protein sequence ID" value="MCP2165761.1"/>
    <property type="molecule type" value="Genomic_DNA"/>
</dbReference>
<reference evidence="8" key="1">
    <citation type="submission" date="2022-06" db="EMBL/GenBank/DDBJ databases">
        <title>Genomic Encyclopedia of Archaeal and Bacterial Type Strains, Phase II (KMG-II): from individual species to whole genera.</title>
        <authorList>
            <person name="Goeker M."/>
        </authorList>
    </citation>
    <scope>NUCLEOTIDE SEQUENCE</scope>
    <source>
        <strain evidence="8">DSM 43935</strain>
    </source>
</reference>
<dbReference type="Proteomes" id="UP001206128">
    <property type="component" value="Unassembled WGS sequence"/>
</dbReference>
<organism evidence="8 9">
    <name type="scientific">Goodfellowiella coeruleoviolacea</name>
    <dbReference type="NCBI Taxonomy" id="334858"/>
    <lineage>
        <taxon>Bacteria</taxon>
        <taxon>Bacillati</taxon>
        <taxon>Actinomycetota</taxon>
        <taxon>Actinomycetes</taxon>
        <taxon>Pseudonocardiales</taxon>
        <taxon>Pseudonocardiaceae</taxon>
        <taxon>Goodfellowiella</taxon>
    </lineage>
</organism>
<evidence type="ECO:0000313" key="9">
    <source>
        <dbReference type="Proteomes" id="UP001206128"/>
    </source>
</evidence>
<dbReference type="Pfam" id="PF01565">
    <property type="entry name" value="FAD_binding_4"/>
    <property type="match status" value="1"/>
</dbReference>
<evidence type="ECO:0000256" key="6">
    <source>
        <dbReference type="SAM" id="MobiDB-lite"/>
    </source>
</evidence>
<dbReference type="PROSITE" id="PS51387">
    <property type="entry name" value="FAD_PCMH"/>
    <property type="match status" value="1"/>
</dbReference>